<dbReference type="RefSeq" id="WP_164056259.1">
    <property type="nucleotide sequence ID" value="NZ_CP048632.1"/>
</dbReference>
<keyword evidence="3" id="KW-1185">Reference proteome</keyword>
<dbReference type="KEGG" id="roy:G3A56_08790"/>
<protein>
    <recommendedName>
        <fullName evidence="4">Tail fiber protein</fullName>
    </recommendedName>
</protein>
<dbReference type="SUPFAM" id="SSF88874">
    <property type="entry name" value="Receptor-binding domain of short tail fibre protein gp12"/>
    <property type="match status" value="1"/>
</dbReference>
<organism evidence="2 3">
    <name type="scientific">Rhizobium oryzihabitans</name>
    <dbReference type="NCBI Taxonomy" id="2267833"/>
    <lineage>
        <taxon>Bacteria</taxon>
        <taxon>Pseudomonadati</taxon>
        <taxon>Pseudomonadota</taxon>
        <taxon>Alphaproteobacteria</taxon>
        <taxon>Hyphomicrobiales</taxon>
        <taxon>Rhizobiaceae</taxon>
        <taxon>Rhizobium/Agrobacterium group</taxon>
        <taxon>Rhizobium</taxon>
    </lineage>
</organism>
<evidence type="ECO:0000256" key="1">
    <source>
        <dbReference type="SAM" id="MobiDB-lite"/>
    </source>
</evidence>
<dbReference type="Proteomes" id="UP000464865">
    <property type="component" value="Chromosome M15-11"/>
</dbReference>
<evidence type="ECO:0008006" key="4">
    <source>
        <dbReference type="Google" id="ProtNLM"/>
    </source>
</evidence>
<evidence type="ECO:0000313" key="2">
    <source>
        <dbReference type="EMBL" id="QIB38073.1"/>
    </source>
</evidence>
<feature type="region of interest" description="Disordered" evidence="1">
    <location>
        <begin position="260"/>
        <end position="311"/>
    </location>
</feature>
<accession>A0A7L5BH72</accession>
<dbReference type="EMBL" id="CP048632">
    <property type="protein sequence ID" value="QIB38073.1"/>
    <property type="molecule type" value="Genomic_DNA"/>
</dbReference>
<evidence type="ECO:0000313" key="3">
    <source>
        <dbReference type="Proteomes" id="UP000464865"/>
    </source>
</evidence>
<name>A0A7L5BH72_9HYPH</name>
<gene>
    <name evidence="2" type="ORF">G3A56_08790</name>
</gene>
<reference evidence="2 3" key="1">
    <citation type="submission" date="2020-02" db="EMBL/GenBank/DDBJ databases">
        <title>Plant-Promoting Endophytic Bacterium Rhizobium oryzihabitans sp. nov., Isolated from the Root of Rice.</title>
        <authorList>
            <person name="zhao J."/>
            <person name="Zhang G."/>
        </authorList>
    </citation>
    <scope>NUCLEOTIDE SEQUENCE [LARGE SCALE GENOMIC DNA]</scope>
    <source>
        <strain evidence="2 3">M15</strain>
    </source>
</reference>
<proteinExistence type="predicted"/>
<feature type="compositionally biased region" description="Basic and acidic residues" evidence="1">
    <location>
        <begin position="260"/>
        <end position="269"/>
    </location>
</feature>
<sequence>MADIHARLVDREELEASFESLEAQGIQASLDYIQVNVAPQIANLQTSIDLAQQQIDQIIIGGSAPNALKFGNQLPAYYATAQALSEGLLGKVPTSRKVNGKELSADVELAKADVGLDKVNNTADADKPVSTAQKSAIEARVPFFQSGAALPSENIGPIWHADYCSIMTWQVFNANGAAYEGYASQMVGHPDKDGQPAARAGYVKRNGASLSKASYAALWNWALHNGRVVALGTWTAGPFVFADNGNGTFKLPDNRGEFDRAWDDGRGVDSGRGFGSWQDSDNKSHAHPYTDPGHDHDLPTDISQGSGSQMREYGQGISDFKTYRVRKNTVGITILASGGTEARSRNVAFNAVIKF</sequence>
<dbReference type="AlphaFoldDB" id="A0A7L5BH72"/>